<dbReference type="InterPro" id="IPR004378">
    <property type="entry name" value="F420H2_quin_Rdtase"/>
</dbReference>
<dbReference type="Proteomes" id="UP000198923">
    <property type="component" value="Unassembled WGS sequence"/>
</dbReference>
<gene>
    <name evidence="1" type="ORF">SAMN05421505_12766</name>
</gene>
<dbReference type="InterPro" id="IPR016791">
    <property type="entry name" value="Polyketide_synth_GrhN/RubW_prd"/>
</dbReference>
<dbReference type="STRING" id="504805.SAMN05421505_12766"/>
<protein>
    <recommendedName>
        <fullName evidence="3">Deazaflavin-dependent oxidoreductase, nitroreductase family</fullName>
    </recommendedName>
</protein>
<evidence type="ECO:0000313" key="2">
    <source>
        <dbReference type="Proteomes" id="UP000198923"/>
    </source>
</evidence>
<dbReference type="OrthoDB" id="3538324at2"/>
<sequence>MPKPPVVIKRSSPVARLMLKLLNPYMRSSIRKGGHGADNLILLHVTGRRSGTLFTIPVMKHDAGGDTFVLTEGGWRVNLRGGADVELTEGGERRPAHARLDEDPDSIARTVAAVLRRRGPKGARGLGIVVNVDRPPTLAELADAIKANGRVGVVRLTYTGDIR</sequence>
<keyword evidence="2" id="KW-1185">Reference proteome</keyword>
<dbReference type="Pfam" id="PF04075">
    <property type="entry name" value="F420H2_quin_red"/>
    <property type="match status" value="1"/>
</dbReference>
<dbReference type="AlphaFoldDB" id="A0A1G8GJ25"/>
<dbReference type="PIRSF" id="PIRSF021513">
    <property type="entry name" value="GrhN_RubW_prd"/>
    <property type="match status" value="1"/>
</dbReference>
<dbReference type="EMBL" id="FNCN01000027">
    <property type="protein sequence ID" value="SDH94320.1"/>
    <property type="molecule type" value="Genomic_DNA"/>
</dbReference>
<dbReference type="RefSeq" id="WP_093173431.1">
    <property type="nucleotide sequence ID" value="NZ_FNCN01000027.1"/>
</dbReference>
<name>A0A1G8GJ25_9ACTN</name>
<evidence type="ECO:0000313" key="1">
    <source>
        <dbReference type="EMBL" id="SDH94320.1"/>
    </source>
</evidence>
<dbReference type="InterPro" id="IPR012349">
    <property type="entry name" value="Split_barrel_FMN-bd"/>
</dbReference>
<dbReference type="Gene3D" id="2.30.110.10">
    <property type="entry name" value="Electron Transport, Fmn-binding Protein, Chain A"/>
    <property type="match status" value="1"/>
</dbReference>
<dbReference type="GO" id="GO:0016491">
    <property type="term" value="F:oxidoreductase activity"/>
    <property type="evidence" value="ECO:0007669"/>
    <property type="project" value="InterPro"/>
</dbReference>
<reference evidence="1 2" key="1">
    <citation type="submission" date="2016-10" db="EMBL/GenBank/DDBJ databases">
        <authorList>
            <person name="de Groot N.N."/>
        </authorList>
    </citation>
    <scope>NUCLEOTIDE SEQUENCE [LARGE SCALE GENOMIC DNA]</scope>
    <source>
        <strain evidence="1 2">CPCC 201354</strain>
    </source>
</reference>
<proteinExistence type="predicted"/>
<evidence type="ECO:0008006" key="3">
    <source>
        <dbReference type="Google" id="ProtNLM"/>
    </source>
</evidence>
<accession>A0A1G8GJ25</accession>
<organism evidence="1 2">
    <name type="scientific">Sinosporangium album</name>
    <dbReference type="NCBI Taxonomy" id="504805"/>
    <lineage>
        <taxon>Bacteria</taxon>
        <taxon>Bacillati</taxon>
        <taxon>Actinomycetota</taxon>
        <taxon>Actinomycetes</taxon>
        <taxon>Streptosporangiales</taxon>
        <taxon>Streptosporangiaceae</taxon>
        <taxon>Sinosporangium</taxon>
    </lineage>
</organism>